<feature type="region of interest" description="Disordered" evidence="1">
    <location>
        <begin position="46"/>
        <end position="76"/>
    </location>
</feature>
<proteinExistence type="predicted"/>
<evidence type="ECO:0000313" key="3">
    <source>
        <dbReference type="Proteomes" id="UP000000304"/>
    </source>
</evidence>
<keyword evidence="3" id="KW-1185">Reference proteome</keyword>
<dbReference type="EMBL" id="CM000361">
    <property type="protein sequence ID" value="EDX03286.1"/>
    <property type="molecule type" value="Genomic_DNA"/>
</dbReference>
<evidence type="ECO:0000313" key="2">
    <source>
        <dbReference type="EMBL" id="EDX03286.1"/>
    </source>
</evidence>
<dbReference type="Proteomes" id="UP000000304">
    <property type="component" value="Chromosome 2L"/>
</dbReference>
<evidence type="ECO:0000256" key="1">
    <source>
        <dbReference type="SAM" id="MobiDB-lite"/>
    </source>
</evidence>
<reference evidence="2 3" key="1">
    <citation type="journal article" date="2007" name="Nature">
        <title>Evolution of genes and genomes on the Drosophila phylogeny.</title>
        <authorList>
            <consortium name="Drosophila 12 Genomes Consortium"/>
            <person name="Clark A.G."/>
            <person name="Eisen M.B."/>
            <person name="Smith D.R."/>
            <person name="Bergman C.M."/>
            <person name="Oliver B."/>
            <person name="Markow T.A."/>
            <person name="Kaufman T.C."/>
            <person name="Kellis M."/>
            <person name="Gelbart W."/>
            <person name="Iyer V.N."/>
            <person name="Pollard D.A."/>
            <person name="Sackton T.B."/>
            <person name="Larracuente A.M."/>
            <person name="Singh N.D."/>
            <person name="Abad J.P."/>
            <person name="Abt D.N."/>
            <person name="Adryan B."/>
            <person name="Aguade M."/>
            <person name="Akashi H."/>
            <person name="Anderson W.W."/>
            <person name="Aquadro C.F."/>
            <person name="Ardell D.H."/>
            <person name="Arguello R."/>
            <person name="Artieri C.G."/>
            <person name="Barbash D.A."/>
            <person name="Barker D."/>
            <person name="Barsanti P."/>
            <person name="Batterham P."/>
            <person name="Batzoglou S."/>
            <person name="Begun D."/>
            <person name="Bhutkar A."/>
            <person name="Blanco E."/>
            <person name="Bosak S.A."/>
            <person name="Bradley R.K."/>
            <person name="Brand A.D."/>
            <person name="Brent M.R."/>
            <person name="Brooks A.N."/>
            <person name="Brown R.H."/>
            <person name="Butlin R.K."/>
            <person name="Caggese C."/>
            <person name="Calvi B.R."/>
            <person name="Bernardo de Carvalho A."/>
            <person name="Caspi A."/>
            <person name="Castrezana S."/>
            <person name="Celniker S.E."/>
            <person name="Chang J.L."/>
            <person name="Chapple C."/>
            <person name="Chatterji S."/>
            <person name="Chinwalla A."/>
            <person name="Civetta A."/>
            <person name="Clifton S.W."/>
            <person name="Comeron J.M."/>
            <person name="Costello J.C."/>
            <person name="Coyne J.A."/>
            <person name="Daub J."/>
            <person name="David R.G."/>
            <person name="Delcher A.L."/>
            <person name="Delehaunty K."/>
            <person name="Do C.B."/>
            <person name="Ebling H."/>
            <person name="Edwards K."/>
            <person name="Eickbush T."/>
            <person name="Evans J.D."/>
            <person name="Filipski A."/>
            <person name="Findeiss S."/>
            <person name="Freyhult E."/>
            <person name="Fulton L."/>
            <person name="Fulton R."/>
            <person name="Garcia A.C."/>
            <person name="Gardiner A."/>
            <person name="Garfield D.A."/>
            <person name="Garvin B.E."/>
            <person name="Gibson G."/>
            <person name="Gilbert D."/>
            <person name="Gnerre S."/>
            <person name="Godfrey J."/>
            <person name="Good R."/>
            <person name="Gotea V."/>
            <person name="Gravely B."/>
            <person name="Greenberg A.J."/>
            <person name="Griffiths-Jones S."/>
            <person name="Gross S."/>
            <person name="Guigo R."/>
            <person name="Gustafson E.A."/>
            <person name="Haerty W."/>
            <person name="Hahn M.W."/>
            <person name="Halligan D.L."/>
            <person name="Halpern A.L."/>
            <person name="Halter G.M."/>
            <person name="Han M.V."/>
            <person name="Heger A."/>
            <person name="Hillier L."/>
            <person name="Hinrichs A.S."/>
            <person name="Holmes I."/>
            <person name="Hoskins R.A."/>
            <person name="Hubisz M.J."/>
            <person name="Hultmark D."/>
            <person name="Huntley M.A."/>
            <person name="Jaffe D.B."/>
            <person name="Jagadeeshan S."/>
            <person name="Jeck W.R."/>
            <person name="Johnson J."/>
            <person name="Jones C.D."/>
            <person name="Jordan W.C."/>
            <person name="Karpen G.H."/>
            <person name="Kataoka E."/>
            <person name="Keightley P.D."/>
            <person name="Kheradpour P."/>
            <person name="Kirkness E.F."/>
            <person name="Koerich L.B."/>
            <person name="Kristiansen K."/>
            <person name="Kudrna D."/>
            <person name="Kulathinal R.J."/>
            <person name="Kumar S."/>
            <person name="Kwok R."/>
            <person name="Lander E."/>
            <person name="Langley C.H."/>
            <person name="Lapoint R."/>
            <person name="Lazzaro B.P."/>
            <person name="Lee S.J."/>
            <person name="Levesque L."/>
            <person name="Li R."/>
            <person name="Lin C.F."/>
            <person name="Lin M.F."/>
            <person name="Lindblad-Toh K."/>
            <person name="Llopart A."/>
            <person name="Long M."/>
            <person name="Low L."/>
            <person name="Lozovsky E."/>
            <person name="Lu J."/>
            <person name="Luo M."/>
            <person name="Machado C.A."/>
            <person name="Makalowski W."/>
            <person name="Marzo M."/>
            <person name="Matsuda M."/>
            <person name="Matzkin L."/>
            <person name="McAllister B."/>
            <person name="McBride C.S."/>
            <person name="McKernan B."/>
            <person name="McKernan K."/>
            <person name="Mendez-Lago M."/>
            <person name="Minx P."/>
            <person name="Mollenhauer M.U."/>
            <person name="Montooth K."/>
            <person name="Mount S.M."/>
            <person name="Mu X."/>
            <person name="Myers E."/>
            <person name="Negre B."/>
            <person name="Newfeld S."/>
            <person name="Nielsen R."/>
            <person name="Noor M.A."/>
            <person name="O'Grady P."/>
            <person name="Pachter L."/>
            <person name="Papaceit M."/>
            <person name="Parisi M.J."/>
            <person name="Parisi M."/>
            <person name="Parts L."/>
            <person name="Pedersen J.S."/>
            <person name="Pesole G."/>
            <person name="Phillippy A.M."/>
            <person name="Ponting C.P."/>
            <person name="Pop M."/>
            <person name="Porcelli D."/>
            <person name="Powell J.R."/>
            <person name="Prohaska S."/>
            <person name="Pruitt K."/>
            <person name="Puig M."/>
            <person name="Quesneville H."/>
            <person name="Ram K.R."/>
            <person name="Rand D."/>
            <person name="Rasmussen M.D."/>
            <person name="Reed L.K."/>
            <person name="Reenan R."/>
            <person name="Reily A."/>
            <person name="Remington K.A."/>
            <person name="Rieger T.T."/>
            <person name="Ritchie M.G."/>
            <person name="Robin C."/>
            <person name="Rogers Y.H."/>
            <person name="Rohde C."/>
            <person name="Rozas J."/>
            <person name="Rubenfield M.J."/>
            <person name="Ruiz A."/>
            <person name="Russo S."/>
            <person name="Salzberg S.L."/>
            <person name="Sanchez-Gracia A."/>
            <person name="Saranga D.J."/>
            <person name="Sato H."/>
            <person name="Schaeffer S.W."/>
            <person name="Schatz M.C."/>
            <person name="Schlenke T."/>
            <person name="Schwartz R."/>
            <person name="Segarra C."/>
            <person name="Singh R.S."/>
            <person name="Sirot L."/>
            <person name="Sirota M."/>
            <person name="Sisneros N.B."/>
            <person name="Smith C.D."/>
            <person name="Smith T.F."/>
            <person name="Spieth J."/>
            <person name="Stage D.E."/>
            <person name="Stark A."/>
            <person name="Stephan W."/>
            <person name="Strausberg R.L."/>
            <person name="Strempel S."/>
            <person name="Sturgill D."/>
            <person name="Sutton G."/>
            <person name="Sutton G.G."/>
            <person name="Tao W."/>
            <person name="Teichmann S."/>
            <person name="Tobari Y.N."/>
            <person name="Tomimura Y."/>
            <person name="Tsolas J.M."/>
            <person name="Valente V.L."/>
            <person name="Venter E."/>
            <person name="Venter J.C."/>
            <person name="Vicario S."/>
            <person name="Vieira F.G."/>
            <person name="Vilella A.J."/>
            <person name="Villasante A."/>
            <person name="Walenz B."/>
            <person name="Wang J."/>
            <person name="Wasserman M."/>
            <person name="Watts T."/>
            <person name="Wilson D."/>
            <person name="Wilson R.K."/>
            <person name="Wing R.A."/>
            <person name="Wolfner M.F."/>
            <person name="Wong A."/>
            <person name="Wong G.K."/>
            <person name="Wu C.I."/>
            <person name="Wu G."/>
            <person name="Yamamoto D."/>
            <person name="Yang H.P."/>
            <person name="Yang S.P."/>
            <person name="Yorke J.A."/>
            <person name="Yoshida K."/>
            <person name="Zdobnov E."/>
            <person name="Zhang P."/>
            <person name="Zhang Y."/>
            <person name="Zimin A.V."/>
            <person name="Baldwin J."/>
            <person name="Abdouelleil A."/>
            <person name="Abdulkadir J."/>
            <person name="Abebe A."/>
            <person name="Abera B."/>
            <person name="Abreu J."/>
            <person name="Acer S.C."/>
            <person name="Aftuck L."/>
            <person name="Alexander A."/>
            <person name="An P."/>
            <person name="Anderson E."/>
            <person name="Anderson S."/>
            <person name="Arachi H."/>
            <person name="Azer M."/>
            <person name="Bachantsang P."/>
            <person name="Barry A."/>
            <person name="Bayul T."/>
            <person name="Berlin A."/>
            <person name="Bessette D."/>
            <person name="Bloom T."/>
            <person name="Blye J."/>
            <person name="Boguslavskiy L."/>
            <person name="Bonnet C."/>
            <person name="Boukhgalter B."/>
            <person name="Bourzgui I."/>
            <person name="Brown A."/>
            <person name="Cahill P."/>
            <person name="Channer S."/>
            <person name="Cheshatsang Y."/>
            <person name="Chuda L."/>
            <person name="Citroen M."/>
            <person name="Collymore A."/>
            <person name="Cooke P."/>
            <person name="Costello M."/>
            <person name="D'Aco K."/>
            <person name="Daza R."/>
            <person name="De Haan G."/>
            <person name="DeGray S."/>
            <person name="DeMaso C."/>
            <person name="Dhargay N."/>
            <person name="Dooley K."/>
            <person name="Dooley E."/>
            <person name="Doricent M."/>
            <person name="Dorje P."/>
            <person name="Dorjee K."/>
            <person name="Dupes A."/>
            <person name="Elong R."/>
            <person name="Falk J."/>
            <person name="Farina A."/>
            <person name="Faro S."/>
            <person name="Ferguson D."/>
            <person name="Fisher S."/>
            <person name="Foley C.D."/>
            <person name="Franke A."/>
            <person name="Friedrich D."/>
            <person name="Gadbois L."/>
            <person name="Gearin G."/>
            <person name="Gearin C.R."/>
            <person name="Giannoukos G."/>
            <person name="Goode T."/>
            <person name="Graham J."/>
            <person name="Grandbois E."/>
            <person name="Grewal S."/>
            <person name="Gyaltsen K."/>
            <person name="Hafez N."/>
            <person name="Hagos B."/>
            <person name="Hall J."/>
            <person name="Henson C."/>
            <person name="Hollinger A."/>
            <person name="Honan T."/>
            <person name="Huard M.D."/>
            <person name="Hughes L."/>
            <person name="Hurhula B."/>
            <person name="Husby M.E."/>
            <person name="Kamat A."/>
            <person name="Kanga B."/>
            <person name="Kashin S."/>
            <person name="Khazanovich D."/>
            <person name="Kisner P."/>
            <person name="Lance K."/>
            <person name="Lara M."/>
            <person name="Lee W."/>
            <person name="Lennon N."/>
            <person name="Letendre F."/>
            <person name="LeVine R."/>
            <person name="Lipovsky A."/>
            <person name="Liu X."/>
            <person name="Liu J."/>
            <person name="Liu S."/>
            <person name="Lokyitsang T."/>
            <person name="Lokyitsang Y."/>
            <person name="Lubonja R."/>
            <person name="Lui A."/>
            <person name="MacDonald P."/>
            <person name="Magnisalis V."/>
            <person name="Maru K."/>
            <person name="Matthews C."/>
            <person name="McCusker W."/>
            <person name="McDonough S."/>
            <person name="Mehta T."/>
            <person name="Meldrim J."/>
            <person name="Meneus L."/>
            <person name="Mihai O."/>
            <person name="Mihalev A."/>
            <person name="Mihova T."/>
            <person name="Mittelman R."/>
            <person name="Mlenga V."/>
            <person name="Montmayeur A."/>
            <person name="Mulrain L."/>
            <person name="Navidi A."/>
            <person name="Naylor J."/>
            <person name="Negash T."/>
            <person name="Nguyen T."/>
            <person name="Nguyen N."/>
            <person name="Nicol R."/>
            <person name="Norbu C."/>
            <person name="Norbu N."/>
            <person name="Novod N."/>
            <person name="O'Neill B."/>
            <person name="Osman S."/>
            <person name="Markiewicz E."/>
            <person name="Oyono O.L."/>
            <person name="Patti C."/>
            <person name="Phunkhang P."/>
            <person name="Pierre F."/>
            <person name="Priest M."/>
            <person name="Raghuraman S."/>
            <person name="Rege F."/>
            <person name="Reyes R."/>
            <person name="Rise C."/>
            <person name="Rogov P."/>
            <person name="Ross K."/>
            <person name="Ryan E."/>
            <person name="Settipalli S."/>
            <person name="Shea T."/>
            <person name="Sherpa N."/>
            <person name="Shi L."/>
            <person name="Shih D."/>
            <person name="Sparrow T."/>
            <person name="Spaulding J."/>
            <person name="Stalker J."/>
            <person name="Stange-Thomann N."/>
            <person name="Stavropoulos S."/>
            <person name="Stone C."/>
            <person name="Strader C."/>
            <person name="Tesfaye S."/>
            <person name="Thomson T."/>
            <person name="Thoulutsang Y."/>
            <person name="Thoulutsang D."/>
            <person name="Topham K."/>
            <person name="Topping I."/>
            <person name="Tsamla T."/>
            <person name="Vassiliev H."/>
            <person name="Vo A."/>
            <person name="Wangchuk T."/>
            <person name="Wangdi T."/>
            <person name="Weiand M."/>
            <person name="Wilkinson J."/>
            <person name="Wilson A."/>
            <person name="Yadav S."/>
            <person name="Young G."/>
            <person name="Yu Q."/>
            <person name="Zembek L."/>
            <person name="Zhong D."/>
            <person name="Zimmer A."/>
            <person name="Zwirko Z."/>
            <person name="Jaffe D.B."/>
            <person name="Alvarez P."/>
            <person name="Brockman W."/>
            <person name="Butler J."/>
            <person name="Chin C."/>
            <person name="Gnerre S."/>
            <person name="Grabherr M."/>
            <person name="Kleber M."/>
            <person name="Mauceli E."/>
            <person name="MacCallum I."/>
        </authorList>
    </citation>
    <scope>NUCLEOTIDE SEQUENCE [LARGE SCALE GENOMIC DNA]</scope>
    <source>
        <strain evidence="3">white501</strain>
    </source>
</reference>
<dbReference type="HOGENOM" id="CLU_1887927_0_0_1"/>
<protein>
    <submittedName>
        <fullName evidence="2">GD22932</fullName>
    </submittedName>
</protein>
<gene>
    <name evidence="2" type="primary">Dsim\GD22932</name>
    <name evidence="2" type="ORF">Dsim_GD22932</name>
</gene>
<accession>B4Q6M0</accession>
<dbReference type="AlphaFoldDB" id="B4Q6M0"/>
<name>B4Q6M0_DROSI</name>
<organism evidence="2 3">
    <name type="scientific">Drosophila simulans</name>
    <name type="common">Fruit fly</name>
    <dbReference type="NCBI Taxonomy" id="7240"/>
    <lineage>
        <taxon>Eukaryota</taxon>
        <taxon>Metazoa</taxon>
        <taxon>Ecdysozoa</taxon>
        <taxon>Arthropoda</taxon>
        <taxon>Hexapoda</taxon>
        <taxon>Insecta</taxon>
        <taxon>Pterygota</taxon>
        <taxon>Neoptera</taxon>
        <taxon>Endopterygota</taxon>
        <taxon>Diptera</taxon>
        <taxon>Brachycera</taxon>
        <taxon>Muscomorpha</taxon>
        <taxon>Ephydroidea</taxon>
        <taxon>Drosophilidae</taxon>
        <taxon>Drosophila</taxon>
        <taxon>Sophophora</taxon>
    </lineage>
</organism>
<feature type="compositionally biased region" description="Low complexity" evidence="1">
    <location>
        <begin position="67"/>
        <end position="76"/>
    </location>
</feature>
<sequence length="135" mass="13967">MAVILGIGRAGSTDSFIKHGDLLGAPPSGKARRGLRGKAPCVGVALPAEQQGQPWDSGKWESGGAGNRKSSSWRSNSKSCIELSSASPGSWKAAGKWLRLKQSAPLGRYLMLSAPRTAGSIDAVQFNLGSGATKC</sequence>